<dbReference type="InterPro" id="IPR035965">
    <property type="entry name" value="PAS-like_dom_sf"/>
</dbReference>
<name>A0A0G2Z9I5_9BACT</name>
<dbReference type="Gene3D" id="3.30.450.20">
    <property type="entry name" value="PAS domain"/>
    <property type="match status" value="1"/>
</dbReference>
<dbReference type="SMART" id="SM00091">
    <property type="entry name" value="PAS"/>
    <property type="match status" value="1"/>
</dbReference>
<dbReference type="EMBL" id="CP011232">
    <property type="protein sequence ID" value="AKI96746.1"/>
    <property type="molecule type" value="Genomic_DNA"/>
</dbReference>
<accession>A0A0G2Z9I5</accession>
<dbReference type="KEGG" id="kpf:IX53_01695"/>
<dbReference type="OrthoDB" id="46699at2"/>
<evidence type="ECO:0000313" key="3">
    <source>
        <dbReference type="Proteomes" id="UP000035159"/>
    </source>
</evidence>
<organism evidence="2 3">
    <name type="scientific">Kosmotoga pacifica</name>
    <dbReference type="NCBI Taxonomy" id="1330330"/>
    <lineage>
        <taxon>Bacteria</taxon>
        <taxon>Thermotogati</taxon>
        <taxon>Thermotogota</taxon>
        <taxon>Thermotogae</taxon>
        <taxon>Kosmotogales</taxon>
        <taxon>Kosmotogaceae</taxon>
        <taxon>Kosmotoga</taxon>
    </lineage>
</organism>
<dbReference type="RefSeq" id="WP_047753881.1">
    <property type="nucleotide sequence ID" value="NZ_CAJUHA010000004.1"/>
</dbReference>
<dbReference type="InterPro" id="IPR000014">
    <property type="entry name" value="PAS"/>
</dbReference>
<protein>
    <recommendedName>
        <fullName evidence="1">PAS domain-containing protein</fullName>
    </recommendedName>
</protein>
<dbReference type="PATRIC" id="fig|1330330.3.peg.343"/>
<evidence type="ECO:0000313" key="2">
    <source>
        <dbReference type="EMBL" id="AKI96746.1"/>
    </source>
</evidence>
<dbReference type="SUPFAM" id="SSF55785">
    <property type="entry name" value="PYP-like sensor domain (PAS domain)"/>
    <property type="match status" value="1"/>
</dbReference>
<proteinExistence type="predicted"/>
<dbReference type="Proteomes" id="UP000035159">
    <property type="component" value="Chromosome"/>
</dbReference>
<dbReference type="STRING" id="1330330.IX53_01695"/>
<feature type="domain" description="PAS" evidence="1">
    <location>
        <begin position="6"/>
        <end position="74"/>
    </location>
</feature>
<gene>
    <name evidence="2" type="ORF">IX53_01695</name>
</gene>
<dbReference type="AlphaFoldDB" id="A0A0G2Z9I5"/>
<sequence>MAATRTIWEILWDYDPNALVVLDKELRIKIINPAFIKLFNIGNAESILGQKIEDFFLDTSLFERVKEKNEIIRNHRVYFAKYGVTASVVIFPILEVDMIAAIIIDITSEIEKEEKHRKIRLKAAEQVQEVVENQMKVAQEIASILGETVAETKAQLIKLKEIISQE</sequence>
<keyword evidence="3" id="KW-1185">Reference proteome</keyword>
<evidence type="ECO:0000259" key="1">
    <source>
        <dbReference type="SMART" id="SM00091"/>
    </source>
</evidence>
<reference evidence="2 3" key="1">
    <citation type="submission" date="2015-04" db="EMBL/GenBank/DDBJ databases">
        <title>Complete Genome Sequence of Kosmotoga pacifica SLHLJ1.</title>
        <authorList>
            <person name="Jiang L.J."/>
            <person name="Shao Z.Z."/>
            <person name="Jebbar M."/>
        </authorList>
    </citation>
    <scope>NUCLEOTIDE SEQUENCE [LARGE SCALE GENOMIC DNA]</scope>
    <source>
        <strain evidence="2 3">SLHLJ1</strain>
    </source>
</reference>